<dbReference type="CDD" id="cd06225">
    <property type="entry name" value="HAMP"/>
    <property type="match status" value="1"/>
</dbReference>
<evidence type="ECO:0000256" key="3">
    <source>
        <dbReference type="ARBA" id="ARBA00012438"/>
    </source>
</evidence>
<dbReference type="Pfam" id="PF00672">
    <property type="entry name" value="HAMP"/>
    <property type="match status" value="1"/>
</dbReference>
<dbReference type="InterPro" id="IPR005467">
    <property type="entry name" value="His_kinase_dom"/>
</dbReference>
<feature type="domain" description="HAMP" evidence="14">
    <location>
        <begin position="296"/>
        <end position="348"/>
    </location>
</feature>
<evidence type="ECO:0000256" key="5">
    <source>
        <dbReference type="ARBA" id="ARBA00022553"/>
    </source>
</evidence>
<dbReference type="PROSITE" id="PS50109">
    <property type="entry name" value="HIS_KIN"/>
    <property type="match status" value="1"/>
</dbReference>
<sequence>MNIVNRFYKNVSLQIKMVVTFFLIAMIPLNALGALSYYKSTGLINDQFGKYGDYAVHQLKQSLDTNLKNMEIISNDVIGYLYNPMHQWFGDPDSYEVVVEQRNLESFLHSHNYNDLIGIYIVPADGMTIGTSQAIAVNKLHELSWWRSIPQGAQGEQWVGFHQADYYNNISYSYVLSLVVPLMKAYAIPANTRLLVDFKANAFMELIAGFEKDTDSNVVITDRAGRILYQTASESFRPRDDDVRWQESLDTNGWKIDVRVPKSTFYKSSSVIRSYTIAVGCLSLLLALLLANWFSSSLTRPLIRLIQSMNLVSNGKLETRVSVDSNDELGRLSLRFNDMTSKIQKLLQVNMRLAVKKKEAELQMLHYQINPHLMFNTLNSIQWKAKLAGMDEVPQMIFHLTQLLENSLTSTAELVSFEQELSSIEHFLKIQGYRYGSVFTYRVEGDDSLRDCLIPRMTLQPLLENIFYHGFTDGRGDITLTMCREGEIGLLLLKDNGRGIPAEQVPKVIRPGTPRKGRGGLGLFNVHEKFQLHYGESYGLAIDSQLGKGTTVSIRWPLYKEETVDAG</sequence>
<dbReference type="RefSeq" id="WP_269880057.1">
    <property type="nucleotide sequence ID" value="NZ_JAQAGZ010000002.1"/>
</dbReference>
<dbReference type="InterPro" id="IPR003594">
    <property type="entry name" value="HATPase_dom"/>
</dbReference>
<keyword evidence="11 12" id="KW-0472">Membrane</keyword>
<evidence type="ECO:0000256" key="10">
    <source>
        <dbReference type="ARBA" id="ARBA00023012"/>
    </source>
</evidence>
<evidence type="ECO:0000256" key="2">
    <source>
        <dbReference type="ARBA" id="ARBA00004651"/>
    </source>
</evidence>
<dbReference type="PANTHER" id="PTHR34220:SF7">
    <property type="entry name" value="SENSOR HISTIDINE KINASE YPDA"/>
    <property type="match status" value="1"/>
</dbReference>
<dbReference type="Pfam" id="PF02518">
    <property type="entry name" value="HATPase_c"/>
    <property type="match status" value="1"/>
</dbReference>
<evidence type="ECO:0000256" key="4">
    <source>
        <dbReference type="ARBA" id="ARBA00022475"/>
    </source>
</evidence>
<dbReference type="SUPFAM" id="SSF55874">
    <property type="entry name" value="ATPase domain of HSP90 chaperone/DNA topoisomerase II/histidine kinase"/>
    <property type="match status" value="1"/>
</dbReference>
<comment type="caution">
    <text evidence="15">The sequence shown here is derived from an EMBL/GenBank/DDBJ whole genome shotgun (WGS) entry which is preliminary data.</text>
</comment>
<evidence type="ECO:0000256" key="11">
    <source>
        <dbReference type="ARBA" id="ARBA00023136"/>
    </source>
</evidence>
<keyword evidence="12" id="KW-1133">Transmembrane helix</keyword>
<dbReference type="PANTHER" id="PTHR34220">
    <property type="entry name" value="SENSOR HISTIDINE KINASE YPDA"/>
    <property type="match status" value="1"/>
</dbReference>
<keyword evidence="5" id="KW-0597">Phosphoprotein</keyword>
<dbReference type="PROSITE" id="PS50885">
    <property type="entry name" value="HAMP"/>
    <property type="match status" value="1"/>
</dbReference>
<keyword evidence="12" id="KW-0812">Transmembrane</keyword>
<dbReference type="InterPro" id="IPR003660">
    <property type="entry name" value="HAMP_dom"/>
</dbReference>
<keyword evidence="8 15" id="KW-0418">Kinase</keyword>
<evidence type="ECO:0000313" key="15">
    <source>
        <dbReference type="EMBL" id="MCZ8511662.1"/>
    </source>
</evidence>
<accession>A0ABT4Q463</accession>
<dbReference type="InterPro" id="IPR004358">
    <property type="entry name" value="Sig_transdc_His_kin-like_C"/>
</dbReference>
<evidence type="ECO:0000313" key="16">
    <source>
        <dbReference type="Proteomes" id="UP001527882"/>
    </source>
</evidence>
<dbReference type="Gene3D" id="6.10.340.10">
    <property type="match status" value="1"/>
</dbReference>
<dbReference type="Pfam" id="PF06580">
    <property type="entry name" value="His_kinase"/>
    <property type="match status" value="1"/>
</dbReference>
<evidence type="ECO:0000256" key="9">
    <source>
        <dbReference type="ARBA" id="ARBA00022840"/>
    </source>
</evidence>
<organism evidence="15 16">
    <name type="scientific">Paenibacillus gyeongsangnamensis</name>
    <dbReference type="NCBI Taxonomy" id="3388067"/>
    <lineage>
        <taxon>Bacteria</taxon>
        <taxon>Bacillati</taxon>
        <taxon>Bacillota</taxon>
        <taxon>Bacilli</taxon>
        <taxon>Bacillales</taxon>
        <taxon>Paenibacillaceae</taxon>
        <taxon>Paenibacillus</taxon>
    </lineage>
</organism>
<keyword evidence="10" id="KW-0902">Two-component regulatory system</keyword>
<reference evidence="15 16" key="1">
    <citation type="submission" date="2022-12" db="EMBL/GenBank/DDBJ databases">
        <title>Draft genome sequence of Paenibacillus sp. dW9.</title>
        <authorList>
            <person name="Choi E.-W."/>
            <person name="Kim D.-U."/>
        </authorList>
    </citation>
    <scope>NUCLEOTIDE SEQUENCE [LARGE SCALE GENOMIC DNA]</scope>
    <source>
        <strain evidence="16">dW9</strain>
    </source>
</reference>
<keyword evidence="6" id="KW-0808">Transferase</keyword>
<evidence type="ECO:0000256" key="1">
    <source>
        <dbReference type="ARBA" id="ARBA00000085"/>
    </source>
</evidence>
<dbReference type="EMBL" id="JAQAGZ010000002">
    <property type="protein sequence ID" value="MCZ8511662.1"/>
    <property type="molecule type" value="Genomic_DNA"/>
</dbReference>
<keyword evidence="9" id="KW-0067">ATP-binding</keyword>
<dbReference type="GO" id="GO:0016301">
    <property type="term" value="F:kinase activity"/>
    <property type="evidence" value="ECO:0007669"/>
    <property type="project" value="UniProtKB-KW"/>
</dbReference>
<evidence type="ECO:0000256" key="8">
    <source>
        <dbReference type="ARBA" id="ARBA00022777"/>
    </source>
</evidence>
<dbReference type="SMART" id="SM00304">
    <property type="entry name" value="HAMP"/>
    <property type="match status" value="1"/>
</dbReference>
<dbReference type="Gene3D" id="3.30.565.10">
    <property type="entry name" value="Histidine kinase-like ATPase, C-terminal domain"/>
    <property type="match status" value="1"/>
</dbReference>
<dbReference type="Proteomes" id="UP001527882">
    <property type="component" value="Unassembled WGS sequence"/>
</dbReference>
<feature type="transmembrane region" description="Helical" evidence="12">
    <location>
        <begin position="15"/>
        <end position="38"/>
    </location>
</feature>
<gene>
    <name evidence="15" type="ORF">O9H85_04285</name>
</gene>
<dbReference type="PRINTS" id="PR00344">
    <property type="entry name" value="BCTRLSENSOR"/>
</dbReference>
<keyword evidence="4" id="KW-1003">Cell membrane</keyword>
<feature type="transmembrane region" description="Helical" evidence="12">
    <location>
        <begin position="275"/>
        <end position="294"/>
    </location>
</feature>
<dbReference type="InterPro" id="IPR050640">
    <property type="entry name" value="Bact_2-comp_sensor_kinase"/>
</dbReference>
<evidence type="ECO:0000256" key="12">
    <source>
        <dbReference type="SAM" id="Phobius"/>
    </source>
</evidence>
<dbReference type="InterPro" id="IPR036890">
    <property type="entry name" value="HATPase_C_sf"/>
</dbReference>
<dbReference type="EC" id="2.7.13.3" evidence="3"/>
<evidence type="ECO:0000256" key="7">
    <source>
        <dbReference type="ARBA" id="ARBA00022741"/>
    </source>
</evidence>
<proteinExistence type="predicted"/>
<dbReference type="SUPFAM" id="SSF158472">
    <property type="entry name" value="HAMP domain-like"/>
    <property type="match status" value="1"/>
</dbReference>
<keyword evidence="16" id="KW-1185">Reference proteome</keyword>
<dbReference type="SMART" id="SM00387">
    <property type="entry name" value="HATPase_c"/>
    <property type="match status" value="1"/>
</dbReference>
<comment type="catalytic activity">
    <reaction evidence="1">
        <text>ATP + protein L-histidine = ADP + protein N-phospho-L-histidine.</text>
        <dbReference type="EC" id="2.7.13.3"/>
    </reaction>
</comment>
<name>A0ABT4Q463_9BACL</name>
<evidence type="ECO:0000256" key="6">
    <source>
        <dbReference type="ARBA" id="ARBA00022679"/>
    </source>
</evidence>
<evidence type="ECO:0000259" key="13">
    <source>
        <dbReference type="PROSITE" id="PS50109"/>
    </source>
</evidence>
<evidence type="ECO:0000259" key="14">
    <source>
        <dbReference type="PROSITE" id="PS50885"/>
    </source>
</evidence>
<keyword evidence="7" id="KW-0547">Nucleotide-binding</keyword>
<protein>
    <recommendedName>
        <fullName evidence="3">histidine kinase</fullName>
        <ecNumber evidence="3">2.7.13.3</ecNumber>
    </recommendedName>
</protein>
<feature type="domain" description="Histidine kinase" evidence="13">
    <location>
        <begin position="459"/>
        <end position="560"/>
    </location>
</feature>
<dbReference type="InterPro" id="IPR010559">
    <property type="entry name" value="Sig_transdc_His_kin_internal"/>
</dbReference>
<comment type="subcellular location">
    <subcellularLocation>
        <location evidence="2">Cell membrane</location>
        <topology evidence="2">Multi-pass membrane protein</topology>
    </subcellularLocation>
</comment>